<feature type="compositionally biased region" description="Basic residues" evidence="1">
    <location>
        <begin position="118"/>
        <end position="128"/>
    </location>
</feature>
<evidence type="ECO:0000313" key="2">
    <source>
        <dbReference type="EMBL" id="TNN48694.1"/>
    </source>
</evidence>
<dbReference type="AlphaFoldDB" id="A0A4Z2G7D2"/>
<feature type="compositionally biased region" description="Basic and acidic residues" evidence="1">
    <location>
        <begin position="129"/>
        <end position="180"/>
    </location>
</feature>
<proteinExistence type="predicted"/>
<evidence type="ECO:0000313" key="3">
    <source>
        <dbReference type="Proteomes" id="UP000314294"/>
    </source>
</evidence>
<gene>
    <name evidence="2" type="ORF">EYF80_041112</name>
</gene>
<feature type="region of interest" description="Disordered" evidence="1">
    <location>
        <begin position="104"/>
        <end position="205"/>
    </location>
</feature>
<keyword evidence="3" id="KW-1185">Reference proteome</keyword>
<dbReference type="EMBL" id="SRLO01000685">
    <property type="protein sequence ID" value="TNN48694.1"/>
    <property type="molecule type" value="Genomic_DNA"/>
</dbReference>
<organism evidence="2 3">
    <name type="scientific">Liparis tanakae</name>
    <name type="common">Tanaka's snailfish</name>
    <dbReference type="NCBI Taxonomy" id="230148"/>
    <lineage>
        <taxon>Eukaryota</taxon>
        <taxon>Metazoa</taxon>
        <taxon>Chordata</taxon>
        <taxon>Craniata</taxon>
        <taxon>Vertebrata</taxon>
        <taxon>Euteleostomi</taxon>
        <taxon>Actinopterygii</taxon>
        <taxon>Neopterygii</taxon>
        <taxon>Teleostei</taxon>
        <taxon>Neoteleostei</taxon>
        <taxon>Acanthomorphata</taxon>
        <taxon>Eupercaria</taxon>
        <taxon>Perciformes</taxon>
        <taxon>Cottioidei</taxon>
        <taxon>Cottales</taxon>
        <taxon>Liparidae</taxon>
        <taxon>Liparis</taxon>
    </lineage>
</organism>
<sequence>MAFTAVRMALMSCVNSPVEPFAWRPISMTNRVRVHTSVSKPDWSDMLVPPGSSWSLLVPPGSPYFLTPTWAAEWTGGERATSSLGKGEAIFVCVCVFVEGRRRRRKDKKKEGRGKEGRVRRKKEGIRRKKEEGKKEGKKEGEEGRRNEKKEKKNNDQEGRRRKKKEEGSRRKKEEEEEARRRKKKEGRKKKEEGNPPAARNSNIAGLAYRNLPPYLHHSSRYIPSFSPPHFFLACFWQMATYSRTSSVEPMATGARWWMLSGWMSRRGSRPVEAKPPACSTMKAMGLPSYSRRSLGGRGGGGGGGGRRNSYPIFTFPWGLFTFPGYKKMPPYISVRWTSATMEPM</sequence>
<reference evidence="2 3" key="1">
    <citation type="submission" date="2019-03" db="EMBL/GenBank/DDBJ databases">
        <title>First draft genome of Liparis tanakae, snailfish: a comprehensive survey of snailfish specific genes.</title>
        <authorList>
            <person name="Kim W."/>
            <person name="Song I."/>
            <person name="Jeong J.-H."/>
            <person name="Kim D."/>
            <person name="Kim S."/>
            <person name="Ryu S."/>
            <person name="Song J.Y."/>
            <person name="Lee S.K."/>
        </authorList>
    </citation>
    <scope>NUCLEOTIDE SEQUENCE [LARGE SCALE GENOMIC DNA]</scope>
    <source>
        <tissue evidence="2">Muscle</tissue>
    </source>
</reference>
<comment type="caution">
    <text evidence="2">The sequence shown here is derived from an EMBL/GenBank/DDBJ whole genome shotgun (WGS) entry which is preliminary data.</text>
</comment>
<accession>A0A4Z2G7D2</accession>
<name>A0A4Z2G7D2_9TELE</name>
<protein>
    <submittedName>
        <fullName evidence="2">Uncharacterized protein</fullName>
    </submittedName>
</protein>
<evidence type="ECO:0000256" key="1">
    <source>
        <dbReference type="SAM" id="MobiDB-lite"/>
    </source>
</evidence>
<dbReference type="Proteomes" id="UP000314294">
    <property type="component" value="Unassembled WGS sequence"/>
</dbReference>